<dbReference type="EMBL" id="JBHTIT010000001">
    <property type="protein sequence ID" value="MFD0950135.1"/>
    <property type="molecule type" value="Genomic_DNA"/>
</dbReference>
<keyword evidence="4" id="KW-1185">Reference proteome</keyword>
<dbReference type="NCBIfam" id="NF009150">
    <property type="entry name" value="PRK12497.1-3"/>
    <property type="match status" value="1"/>
</dbReference>
<evidence type="ECO:0000313" key="4">
    <source>
        <dbReference type="Proteomes" id="UP001597044"/>
    </source>
</evidence>
<gene>
    <name evidence="3" type="ORF">ACFQ0F_07010</name>
</gene>
<dbReference type="Pfam" id="PF02021">
    <property type="entry name" value="UPF0102"/>
    <property type="match status" value="1"/>
</dbReference>
<evidence type="ECO:0000256" key="2">
    <source>
        <dbReference type="HAMAP-Rule" id="MF_00048"/>
    </source>
</evidence>
<name>A0ABW3HG14_9GAMM</name>
<organism evidence="3 4">
    <name type="scientific">Paraperlucidibaca wandonensis</name>
    <dbReference type="NCBI Taxonomy" id="1268273"/>
    <lineage>
        <taxon>Bacteria</taxon>
        <taxon>Pseudomonadati</taxon>
        <taxon>Pseudomonadota</taxon>
        <taxon>Gammaproteobacteria</taxon>
        <taxon>Moraxellales</taxon>
        <taxon>Moraxellaceae</taxon>
        <taxon>Paraperlucidibaca</taxon>
    </lineage>
</organism>
<dbReference type="Proteomes" id="UP001597044">
    <property type="component" value="Unassembled WGS sequence"/>
</dbReference>
<evidence type="ECO:0000313" key="3">
    <source>
        <dbReference type="EMBL" id="MFD0950135.1"/>
    </source>
</evidence>
<comment type="similarity">
    <text evidence="1 2">Belongs to the UPF0102 family.</text>
</comment>
<dbReference type="RefSeq" id="WP_340675627.1">
    <property type="nucleotide sequence ID" value="NZ_JBHTIT010000001.1"/>
</dbReference>
<dbReference type="NCBIfam" id="TIGR00252">
    <property type="entry name" value="YraN family protein"/>
    <property type="match status" value="1"/>
</dbReference>
<proteinExistence type="inferred from homology"/>
<dbReference type="SUPFAM" id="SSF52980">
    <property type="entry name" value="Restriction endonuclease-like"/>
    <property type="match status" value="1"/>
</dbReference>
<reference evidence="4" key="1">
    <citation type="journal article" date="2019" name="Int. J. Syst. Evol. Microbiol.">
        <title>The Global Catalogue of Microorganisms (GCM) 10K type strain sequencing project: providing services to taxonomists for standard genome sequencing and annotation.</title>
        <authorList>
            <consortium name="The Broad Institute Genomics Platform"/>
            <consortium name="The Broad Institute Genome Sequencing Center for Infectious Disease"/>
            <person name="Wu L."/>
            <person name="Ma J."/>
        </authorList>
    </citation>
    <scope>NUCLEOTIDE SEQUENCE [LARGE SCALE GENOMIC DNA]</scope>
    <source>
        <strain evidence="4">CCUG 63419</strain>
    </source>
</reference>
<dbReference type="PANTHER" id="PTHR34039">
    <property type="entry name" value="UPF0102 PROTEIN YRAN"/>
    <property type="match status" value="1"/>
</dbReference>
<dbReference type="HAMAP" id="MF_00048">
    <property type="entry name" value="UPF0102"/>
    <property type="match status" value="1"/>
</dbReference>
<evidence type="ECO:0000256" key="1">
    <source>
        <dbReference type="ARBA" id="ARBA00006738"/>
    </source>
</evidence>
<dbReference type="InterPro" id="IPR011856">
    <property type="entry name" value="tRNA_endonuc-like_dom_sf"/>
</dbReference>
<sequence>MPSVRKTLKAGSPTQVQGRIAEADACELLISAGHRIIAQNYLCRAGEIDIISVNHYGKLVFTEVRWRSSVEFGGAIATINAQKRSKMSKTAAFFLRQNPHYATFSSRFDVIAFNGKPPHWQRVWLRGAFSAF</sequence>
<comment type="caution">
    <text evidence="3">The sequence shown here is derived from an EMBL/GenBank/DDBJ whole genome shotgun (WGS) entry which is preliminary data.</text>
</comment>
<protein>
    <recommendedName>
        <fullName evidence="2">UPF0102 protein ACFQ0F_07010</fullName>
    </recommendedName>
</protein>
<accession>A0ABW3HG14</accession>
<dbReference type="PANTHER" id="PTHR34039:SF1">
    <property type="entry name" value="UPF0102 PROTEIN YRAN"/>
    <property type="match status" value="1"/>
</dbReference>
<dbReference type="InterPro" id="IPR011335">
    <property type="entry name" value="Restrct_endonuc-II-like"/>
</dbReference>
<dbReference type="Gene3D" id="3.40.1350.10">
    <property type="match status" value="1"/>
</dbReference>
<dbReference type="InterPro" id="IPR003509">
    <property type="entry name" value="UPF0102_YraN-like"/>
</dbReference>